<protein>
    <submittedName>
        <fullName evidence="3">Uncharacterized protein</fullName>
    </submittedName>
</protein>
<keyword evidence="2" id="KW-0732">Signal</keyword>
<proteinExistence type="predicted"/>
<evidence type="ECO:0000256" key="1">
    <source>
        <dbReference type="SAM" id="MobiDB-lite"/>
    </source>
</evidence>
<dbReference type="OrthoDB" id="4321958at2759"/>
<dbReference type="AlphaFoldDB" id="A0A9Q1B1H3"/>
<feature type="region of interest" description="Disordered" evidence="1">
    <location>
        <begin position="133"/>
        <end position="157"/>
    </location>
</feature>
<keyword evidence="4" id="KW-1185">Reference proteome</keyword>
<comment type="caution">
    <text evidence="3">The sequence shown here is derived from an EMBL/GenBank/DDBJ whole genome shotgun (WGS) entry which is preliminary data.</text>
</comment>
<evidence type="ECO:0000256" key="2">
    <source>
        <dbReference type="SAM" id="SignalP"/>
    </source>
</evidence>
<dbReference type="Proteomes" id="UP001142489">
    <property type="component" value="Unassembled WGS sequence"/>
</dbReference>
<reference evidence="3" key="1">
    <citation type="journal article" date="2023" name="DNA Res.">
        <title>Chromosome-level genome assembly of Phrynocephalus forsythii using third-generation DNA sequencing and Hi-C analysis.</title>
        <authorList>
            <person name="Qi Y."/>
            <person name="Zhao W."/>
            <person name="Zhao Y."/>
            <person name="Niu C."/>
            <person name="Cao S."/>
            <person name="Zhang Y."/>
        </authorList>
    </citation>
    <scope>NUCLEOTIDE SEQUENCE</scope>
    <source>
        <tissue evidence="3">Muscle</tissue>
    </source>
</reference>
<gene>
    <name evidence="3" type="ORF">JRQ81_016825</name>
</gene>
<evidence type="ECO:0000313" key="3">
    <source>
        <dbReference type="EMBL" id="KAJ7327066.1"/>
    </source>
</evidence>
<feature type="chain" id="PRO_5040413348" evidence="2">
    <location>
        <begin position="26"/>
        <end position="188"/>
    </location>
</feature>
<sequence length="188" mass="20444">MIMLSWSRLSCRPLLFLVAVLVVESSQLDGTKVNSIKSTLMGETPTQATNRSTTFHQGLALGAGKKSKILGQGSKGLKHYHRQGERRLGMGTFRFRTFHSNNQRSLTFPLEDDLVAKLICLAHKKKDPLPSSFVNASGGVTDKSATQGLRRPGSNPDSVVVSHAELLTLKAMKASLTEVKIINIDTNG</sequence>
<accession>A0A9Q1B1H3</accession>
<feature type="signal peptide" evidence="2">
    <location>
        <begin position="1"/>
        <end position="25"/>
    </location>
</feature>
<dbReference type="EMBL" id="JAPFRF010000007">
    <property type="protein sequence ID" value="KAJ7327066.1"/>
    <property type="molecule type" value="Genomic_DNA"/>
</dbReference>
<evidence type="ECO:0000313" key="4">
    <source>
        <dbReference type="Proteomes" id="UP001142489"/>
    </source>
</evidence>
<organism evidence="3 4">
    <name type="scientific">Phrynocephalus forsythii</name>
    <dbReference type="NCBI Taxonomy" id="171643"/>
    <lineage>
        <taxon>Eukaryota</taxon>
        <taxon>Metazoa</taxon>
        <taxon>Chordata</taxon>
        <taxon>Craniata</taxon>
        <taxon>Vertebrata</taxon>
        <taxon>Euteleostomi</taxon>
        <taxon>Lepidosauria</taxon>
        <taxon>Squamata</taxon>
        <taxon>Bifurcata</taxon>
        <taxon>Unidentata</taxon>
        <taxon>Episquamata</taxon>
        <taxon>Toxicofera</taxon>
        <taxon>Iguania</taxon>
        <taxon>Acrodonta</taxon>
        <taxon>Agamidae</taxon>
        <taxon>Agaminae</taxon>
        <taxon>Phrynocephalus</taxon>
    </lineage>
</organism>
<name>A0A9Q1B1H3_9SAUR</name>